<gene>
    <name evidence="1" type="ORF">MgSA37_01179</name>
</gene>
<dbReference type="Pfam" id="PF20125">
    <property type="entry name" value="DUF6515"/>
    <property type="match status" value="1"/>
</dbReference>
<evidence type="ECO:0000313" key="2">
    <source>
        <dbReference type="Proteomes" id="UP000218263"/>
    </source>
</evidence>
<dbReference type="OrthoDB" id="660033at2"/>
<dbReference type="InterPro" id="IPR045398">
    <property type="entry name" value="DUF6515"/>
</dbReference>
<dbReference type="EMBL" id="AP017313">
    <property type="protein sequence ID" value="BAU53012.1"/>
    <property type="molecule type" value="Genomic_DNA"/>
</dbReference>
<dbReference type="KEGG" id="mgot:MgSA37_01179"/>
<dbReference type="Proteomes" id="UP000218263">
    <property type="component" value="Chromosome"/>
</dbReference>
<evidence type="ECO:0000313" key="1">
    <source>
        <dbReference type="EMBL" id="BAU53012.1"/>
    </source>
</evidence>
<dbReference type="AlphaFoldDB" id="A0A125T2G1"/>
<keyword evidence="2" id="KW-1185">Reference proteome</keyword>
<accession>A0A125T2G1</accession>
<name>A0A125T2G1_9SPHI</name>
<proteinExistence type="predicted"/>
<sequence>MKSIGKYLALTCMGMGLCLLMAGPAMAQRGAGGGGHSGGGGGFSGGGHAGGGFSGGGARMGGGFSGRPAGGASFNTPRASYAPRAGVQARGVAGQRGGTVNGQRAGFRSGYNGTRVGVNGTRYSVNAYHGGGLYGHGGDEGRYGWGRHNGYFYNRGYYGSLYYPYLGLWYWSLPYGCYPFWWGNAEYYYGDGYFYQYNNEQYTVVEPPVGAEVTSLPKGAQSIVINGEQYYELNGVYYLPVTKDDGSLVYQVTGKDGELNTGNTGADAIVPKVGDVVTKLPPDCRKVHLNGATFFVSADGIYYQETKDSNNNTAYRIVGLDDDGQ</sequence>
<protein>
    <submittedName>
        <fullName evidence="1">Uncharacterized protein</fullName>
    </submittedName>
</protein>
<reference evidence="1 2" key="1">
    <citation type="submission" date="2015-12" db="EMBL/GenBank/DDBJ databases">
        <title>Genome sequence of Mucilaginibacter gotjawali.</title>
        <authorList>
            <person name="Lee J.S."/>
            <person name="Lee K.C."/>
            <person name="Kim K.K."/>
            <person name="Lee B.W."/>
        </authorList>
    </citation>
    <scope>NUCLEOTIDE SEQUENCE [LARGE SCALE GENOMIC DNA]</scope>
    <source>
        <strain evidence="1 2">SA3-7</strain>
    </source>
</reference>
<organism evidence="1 2">
    <name type="scientific">Mucilaginibacter gotjawali</name>
    <dbReference type="NCBI Taxonomy" id="1550579"/>
    <lineage>
        <taxon>Bacteria</taxon>
        <taxon>Pseudomonadati</taxon>
        <taxon>Bacteroidota</taxon>
        <taxon>Sphingobacteriia</taxon>
        <taxon>Sphingobacteriales</taxon>
        <taxon>Sphingobacteriaceae</taxon>
        <taxon>Mucilaginibacter</taxon>
    </lineage>
</organism>
<dbReference type="RefSeq" id="WP_157750459.1">
    <property type="nucleotide sequence ID" value="NZ_AP017313.1"/>
</dbReference>